<dbReference type="PANTHER" id="PTHR14209">
    <property type="entry name" value="ISOAMYL ACETATE-HYDROLYZING ESTERASE 1"/>
    <property type="match status" value="1"/>
</dbReference>
<sequence>MMQFMLVNCDGVARMVDILHKHATYMHNKRCVKQTTCKTIVQPKFFSQYLAHTKFTINAMESSVGLTRNILTLFTVAACLSASAPPQPVVTQSASRSRPVLLLVGDSLTEQGTYPDLQGWAALLQSRYTRSTDVITRGLSGHNTKWFLKYAFSTIQREISEGAYTTPSLITVWFGTNDGTVATRRCTYPSRSTRTT</sequence>
<dbReference type="InterPro" id="IPR036514">
    <property type="entry name" value="SGNH_hydro_sf"/>
</dbReference>
<evidence type="ECO:0000313" key="3">
    <source>
        <dbReference type="Proteomes" id="UP001165083"/>
    </source>
</evidence>
<name>A0A9W6XFS5_9STRA</name>
<dbReference type="SUPFAM" id="SSF52266">
    <property type="entry name" value="SGNH hydrolase"/>
    <property type="match status" value="1"/>
</dbReference>
<dbReference type="OrthoDB" id="671439at2759"/>
<dbReference type="Pfam" id="PF13472">
    <property type="entry name" value="Lipase_GDSL_2"/>
    <property type="match status" value="1"/>
</dbReference>
<gene>
    <name evidence="2" type="ORF">Plil01_001582300</name>
</gene>
<dbReference type="InterPro" id="IPR013830">
    <property type="entry name" value="SGNH_hydro"/>
</dbReference>
<dbReference type="InterPro" id="IPR045136">
    <property type="entry name" value="Iah1-like"/>
</dbReference>
<proteinExistence type="predicted"/>
<dbReference type="Gene3D" id="3.40.50.1110">
    <property type="entry name" value="SGNH hydrolase"/>
    <property type="match status" value="1"/>
</dbReference>
<organism evidence="2 3">
    <name type="scientific">Phytophthora lilii</name>
    <dbReference type="NCBI Taxonomy" id="2077276"/>
    <lineage>
        <taxon>Eukaryota</taxon>
        <taxon>Sar</taxon>
        <taxon>Stramenopiles</taxon>
        <taxon>Oomycota</taxon>
        <taxon>Peronosporomycetes</taxon>
        <taxon>Peronosporales</taxon>
        <taxon>Peronosporaceae</taxon>
        <taxon>Phytophthora</taxon>
    </lineage>
</organism>
<protein>
    <submittedName>
        <fullName evidence="2">Unnamed protein product</fullName>
    </submittedName>
</protein>
<dbReference type="PANTHER" id="PTHR14209:SF19">
    <property type="entry name" value="ISOAMYL ACETATE-HYDROLYZING ESTERASE 1 HOMOLOG"/>
    <property type="match status" value="1"/>
</dbReference>
<evidence type="ECO:0000313" key="2">
    <source>
        <dbReference type="EMBL" id="GMF37605.1"/>
    </source>
</evidence>
<accession>A0A9W6XFS5</accession>
<evidence type="ECO:0000259" key="1">
    <source>
        <dbReference type="Pfam" id="PF13472"/>
    </source>
</evidence>
<reference evidence="2" key="1">
    <citation type="submission" date="2023-04" db="EMBL/GenBank/DDBJ databases">
        <title>Phytophthora lilii NBRC 32176.</title>
        <authorList>
            <person name="Ichikawa N."/>
            <person name="Sato H."/>
            <person name="Tonouchi N."/>
        </authorList>
    </citation>
    <scope>NUCLEOTIDE SEQUENCE</scope>
    <source>
        <strain evidence="2">NBRC 32176</strain>
    </source>
</reference>
<comment type="caution">
    <text evidence="2">The sequence shown here is derived from an EMBL/GenBank/DDBJ whole genome shotgun (WGS) entry which is preliminary data.</text>
</comment>
<keyword evidence="3" id="KW-1185">Reference proteome</keyword>
<feature type="domain" description="SGNH hydrolase-type esterase" evidence="1">
    <location>
        <begin position="104"/>
        <end position="180"/>
    </location>
</feature>
<dbReference type="EMBL" id="BSXW01001557">
    <property type="protein sequence ID" value="GMF37605.1"/>
    <property type="molecule type" value="Genomic_DNA"/>
</dbReference>
<dbReference type="Proteomes" id="UP001165083">
    <property type="component" value="Unassembled WGS sequence"/>
</dbReference>
<dbReference type="AlphaFoldDB" id="A0A9W6XFS5"/>